<name>A0AAD5SQ24_9FUNG</name>
<accession>A0AAD5SQ24</accession>
<keyword evidence="2" id="KW-1185">Reference proteome</keyword>
<organism evidence="1 2">
    <name type="scientific">Physocladia obscura</name>
    <dbReference type="NCBI Taxonomy" id="109957"/>
    <lineage>
        <taxon>Eukaryota</taxon>
        <taxon>Fungi</taxon>
        <taxon>Fungi incertae sedis</taxon>
        <taxon>Chytridiomycota</taxon>
        <taxon>Chytridiomycota incertae sedis</taxon>
        <taxon>Chytridiomycetes</taxon>
        <taxon>Chytridiales</taxon>
        <taxon>Chytriomycetaceae</taxon>
        <taxon>Physocladia</taxon>
    </lineage>
</organism>
<gene>
    <name evidence="1" type="ORF">HK100_008899</name>
</gene>
<reference evidence="1" key="1">
    <citation type="submission" date="2020-05" db="EMBL/GenBank/DDBJ databases">
        <title>Phylogenomic resolution of chytrid fungi.</title>
        <authorList>
            <person name="Stajich J.E."/>
            <person name="Amses K."/>
            <person name="Simmons R."/>
            <person name="Seto K."/>
            <person name="Myers J."/>
            <person name="Bonds A."/>
            <person name="Quandt C.A."/>
            <person name="Barry K."/>
            <person name="Liu P."/>
            <person name="Grigoriev I."/>
            <person name="Longcore J.E."/>
            <person name="James T.Y."/>
        </authorList>
    </citation>
    <scope>NUCLEOTIDE SEQUENCE</scope>
    <source>
        <strain evidence="1">JEL0513</strain>
    </source>
</reference>
<evidence type="ECO:0000313" key="1">
    <source>
        <dbReference type="EMBL" id="KAJ3085897.1"/>
    </source>
</evidence>
<dbReference type="AlphaFoldDB" id="A0AAD5SQ24"/>
<evidence type="ECO:0000313" key="2">
    <source>
        <dbReference type="Proteomes" id="UP001211907"/>
    </source>
</evidence>
<comment type="caution">
    <text evidence="1">The sequence shown here is derived from an EMBL/GenBank/DDBJ whole genome shotgun (WGS) entry which is preliminary data.</text>
</comment>
<proteinExistence type="predicted"/>
<dbReference type="Proteomes" id="UP001211907">
    <property type="component" value="Unassembled WGS sequence"/>
</dbReference>
<dbReference type="EMBL" id="JADGJH010004421">
    <property type="protein sequence ID" value="KAJ3085897.1"/>
    <property type="molecule type" value="Genomic_DNA"/>
</dbReference>
<sequence>MYGCLAIIKSGENEGQLCGRETENNTGYCFQWNSHSRICGSERTATGNPCKKYATLKYFPYCCSKHDEKRPTQLNPQDLRIPYLRDHMLDDILLKTGSFDVYAKKPIEDTLIDSQVVEHVIELQTHRDALGALMNSQRKEMIPYVRNHVANDISNLVLTTEPVNISKFKAIYSCSEDYKTDSLNPAGLTHYLLQEFALHSSESKRKYTRNIKNEMIKSYDNQCKCLLSGENAHDAYEEKLQGLFVGFKIFS</sequence>
<protein>
    <submittedName>
        <fullName evidence="1">Uncharacterized protein</fullName>
    </submittedName>
</protein>